<feature type="signal peptide" evidence="1">
    <location>
        <begin position="1"/>
        <end position="21"/>
    </location>
</feature>
<sequence length="259" mass="27832">MKYKTLIIGAITLGALSLANANANRVDNSGDITLGHLSSAKENPNGPENARYGKVEFKNLTSNMDYTIEPDNEKSKYGAFLIRNPITVKPGETAILDFSMDYGQNAAAEAEANVHCESNGEASVGGFNLFVGGKVSGHYKVEASCEAAASLKEKAYLGIVAESHPVAKVTGVLHDRNKGCTASYERGSISVNPITYSVAIAHEHLDNMLVKGGAQIEKTYAQNGYVTNNNFEPGMEIAPTVNVFSPTWKTSKIKKCPYY</sequence>
<keyword evidence="5" id="KW-1185">Reference proteome</keyword>
<dbReference type="AlphaFoldDB" id="A0A2Z4Y1R2"/>
<dbReference type="Proteomes" id="UP000681131">
    <property type="component" value="Chromosome"/>
</dbReference>
<dbReference type="RefSeq" id="WP_112870808.1">
    <property type="nucleotide sequence ID" value="NZ_CP021781.1"/>
</dbReference>
<dbReference type="EMBL" id="CP043424">
    <property type="protein sequence ID" value="QIW12878.1"/>
    <property type="molecule type" value="Genomic_DNA"/>
</dbReference>
<gene>
    <name evidence="2" type="ORF">CDH04_09595</name>
    <name evidence="3" type="ORF">FZC43_09605</name>
</gene>
<accession>A0A2Z4Y1R2</accession>
<name>A0A2Z4Y1R2_9GAMM</name>
<dbReference type="KEGG" id="fad:CDH04_09595"/>
<keyword evidence="1" id="KW-0732">Signal</keyword>
<reference evidence="2 4" key="1">
    <citation type="submission" date="2017-06" db="EMBL/GenBank/DDBJ databases">
        <title>Complete genome of Francisella adeliensis.</title>
        <authorList>
            <person name="Vallesi A."/>
            <person name="Sjodin A."/>
        </authorList>
    </citation>
    <scope>NUCLEOTIDE SEQUENCE [LARGE SCALE GENOMIC DNA]</scope>
    <source>
        <strain evidence="2 4">FDC440</strain>
    </source>
</reference>
<feature type="chain" id="PRO_5016443212" evidence="1">
    <location>
        <begin position="22"/>
        <end position="259"/>
    </location>
</feature>
<evidence type="ECO:0000313" key="5">
    <source>
        <dbReference type="Proteomes" id="UP000681131"/>
    </source>
</evidence>
<evidence type="ECO:0000313" key="3">
    <source>
        <dbReference type="EMBL" id="QIW12878.1"/>
    </source>
</evidence>
<protein>
    <submittedName>
        <fullName evidence="2">Uncharacterized protein</fullName>
    </submittedName>
</protein>
<proteinExistence type="predicted"/>
<evidence type="ECO:0000313" key="4">
    <source>
        <dbReference type="Proteomes" id="UP000251120"/>
    </source>
</evidence>
<evidence type="ECO:0000313" key="2">
    <source>
        <dbReference type="EMBL" id="AXA34633.1"/>
    </source>
</evidence>
<dbReference type="EMBL" id="CP021781">
    <property type="protein sequence ID" value="AXA34633.1"/>
    <property type="molecule type" value="Genomic_DNA"/>
</dbReference>
<evidence type="ECO:0000256" key="1">
    <source>
        <dbReference type="SAM" id="SignalP"/>
    </source>
</evidence>
<organism evidence="2 4">
    <name type="scientific">Francisella adeliensis</name>
    <dbReference type="NCBI Taxonomy" id="2007306"/>
    <lineage>
        <taxon>Bacteria</taxon>
        <taxon>Pseudomonadati</taxon>
        <taxon>Pseudomonadota</taxon>
        <taxon>Gammaproteobacteria</taxon>
        <taxon>Thiotrichales</taxon>
        <taxon>Francisellaceae</taxon>
        <taxon>Francisella</taxon>
    </lineage>
</organism>
<reference evidence="3 5" key="2">
    <citation type="submission" date="2019-08" db="EMBL/GenBank/DDBJ databases">
        <title>Complete genome sequences of Francisella adeliensis (FSC1325 and FSC1326).</title>
        <authorList>
            <person name="Ohrman C."/>
            <person name="Uneklint I."/>
            <person name="Vallesi A."/>
            <person name="Karlsson L."/>
            <person name="Sjodin A."/>
        </authorList>
    </citation>
    <scope>NUCLEOTIDE SEQUENCE [LARGE SCALE GENOMIC DNA]</scope>
    <source>
        <strain evidence="3 5">FSC1325</strain>
    </source>
</reference>
<dbReference type="Proteomes" id="UP000251120">
    <property type="component" value="Chromosome"/>
</dbReference>